<dbReference type="SMART" id="SM00256">
    <property type="entry name" value="FBOX"/>
    <property type="match status" value="1"/>
</dbReference>
<dbReference type="InterPro" id="IPR036047">
    <property type="entry name" value="F-box-like_dom_sf"/>
</dbReference>
<dbReference type="InterPro" id="IPR011043">
    <property type="entry name" value="Gal_Oxase/kelch_b-propeller"/>
</dbReference>
<evidence type="ECO:0000259" key="1">
    <source>
        <dbReference type="PROSITE" id="PS50181"/>
    </source>
</evidence>
<dbReference type="InterPro" id="IPR001810">
    <property type="entry name" value="F-box_dom"/>
</dbReference>
<dbReference type="Pfam" id="PF07734">
    <property type="entry name" value="FBA_1"/>
    <property type="match status" value="1"/>
</dbReference>
<feature type="domain" description="F-box" evidence="1">
    <location>
        <begin position="1"/>
        <end position="42"/>
    </location>
</feature>
<dbReference type="NCBIfam" id="TIGR01640">
    <property type="entry name" value="F_box_assoc_1"/>
    <property type="match status" value="1"/>
</dbReference>
<proteinExistence type="predicted"/>
<dbReference type="InterPro" id="IPR006527">
    <property type="entry name" value="F-box-assoc_dom_typ1"/>
</dbReference>
<name>A0A8S0RKM0_OLEEU</name>
<reference evidence="2 3" key="1">
    <citation type="submission" date="2019-12" db="EMBL/GenBank/DDBJ databases">
        <authorList>
            <person name="Alioto T."/>
            <person name="Alioto T."/>
            <person name="Gomez Garrido J."/>
        </authorList>
    </citation>
    <scope>NUCLEOTIDE SEQUENCE [LARGE SCALE GENOMIC DNA]</scope>
</reference>
<dbReference type="PANTHER" id="PTHR31672">
    <property type="entry name" value="BNACNNG10540D PROTEIN"/>
    <property type="match status" value="1"/>
</dbReference>
<dbReference type="Gramene" id="OE9A119695T1">
    <property type="protein sequence ID" value="OE9A119695C1"/>
    <property type="gene ID" value="OE9A119695"/>
</dbReference>
<accession>A0A8S0RKM0</accession>
<dbReference type="InterPro" id="IPR017451">
    <property type="entry name" value="F-box-assoc_interact_dom"/>
</dbReference>
<comment type="caution">
    <text evidence="2">The sequence shown here is derived from an EMBL/GenBank/DDBJ whole genome shotgun (WGS) entry which is preliminary data.</text>
</comment>
<sequence length="355" mass="40507">MIPSDIITEILSRLPVKPILRFRCVSKSWCSIIDSDDFIQRHLRQSITTYSNHSIIYGYMLTGLRSIDVNSFDESYAVQSHAVQTPVDFLTSDYMSNSCNGLILVSAKPLLFLWNPFSRRKKILPSASTIEPTTEHSRELYGLGYNSRNNDYKIIRVVEFRNAAQQWINSKTEIYSLKLNSWKCVQSFPYPLPLSLGNLGIHVNGTLHALVEDFSLVHSNTSIRIVCFSVEEEKRYELMLPTYIPIENVKLELHMLRESLCLTSISKSRVDIWVMNGSEESWSQLLSVSRTMIHPAPVPYSLMPLAYSNNGEVLIYLNASFILYDLSRNDFEFVVVSGLPMIVDPMVCIQSLVCP</sequence>
<evidence type="ECO:0000313" key="3">
    <source>
        <dbReference type="Proteomes" id="UP000594638"/>
    </source>
</evidence>
<dbReference type="PROSITE" id="PS50181">
    <property type="entry name" value="FBOX"/>
    <property type="match status" value="1"/>
</dbReference>
<dbReference type="PANTHER" id="PTHR31672:SF13">
    <property type="entry name" value="F-BOX PROTEIN CPR30-LIKE"/>
    <property type="match status" value="1"/>
</dbReference>
<dbReference type="OrthoDB" id="910659at2759"/>
<dbReference type="SUPFAM" id="SSF50965">
    <property type="entry name" value="Galactose oxidase, central domain"/>
    <property type="match status" value="1"/>
</dbReference>
<protein>
    <submittedName>
        <fullName evidence="2">F-box CPR30-like</fullName>
    </submittedName>
</protein>
<dbReference type="Proteomes" id="UP000594638">
    <property type="component" value="Unassembled WGS sequence"/>
</dbReference>
<dbReference type="CDD" id="cd22157">
    <property type="entry name" value="F-box_AtFBW1-like"/>
    <property type="match status" value="1"/>
</dbReference>
<dbReference type="InterPro" id="IPR050796">
    <property type="entry name" value="SCF_F-box_component"/>
</dbReference>
<dbReference type="SUPFAM" id="SSF81383">
    <property type="entry name" value="F-box domain"/>
    <property type="match status" value="1"/>
</dbReference>
<organism evidence="2 3">
    <name type="scientific">Olea europaea subsp. europaea</name>
    <dbReference type="NCBI Taxonomy" id="158383"/>
    <lineage>
        <taxon>Eukaryota</taxon>
        <taxon>Viridiplantae</taxon>
        <taxon>Streptophyta</taxon>
        <taxon>Embryophyta</taxon>
        <taxon>Tracheophyta</taxon>
        <taxon>Spermatophyta</taxon>
        <taxon>Magnoliopsida</taxon>
        <taxon>eudicotyledons</taxon>
        <taxon>Gunneridae</taxon>
        <taxon>Pentapetalae</taxon>
        <taxon>asterids</taxon>
        <taxon>lamiids</taxon>
        <taxon>Lamiales</taxon>
        <taxon>Oleaceae</taxon>
        <taxon>Oleeae</taxon>
        <taxon>Olea</taxon>
    </lineage>
</organism>
<keyword evidence="3" id="KW-1185">Reference proteome</keyword>
<dbReference type="Gene3D" id="1.20.1280.50">
    <property type="match status" value="1"/>
</dbReference>
<evidence type="ECO:0000313" key="2">
    <source>
        <dbReference type="EMBL" id="CAA2980388.1"/>
    </source>
</evidence>
<dbReference type="Pfam" id="PF00646">
    <property type="entry name" value="F-box"/>
    <property type="match status" value="1"/>
</dbReference>
<gene>
    <name evidence="2" type="ORF">OLEA9_A119695</name>
</gene>
<dbReference type="EMBL" id="CACTIH010003646">
    <property type="protein sequence ID" value="CAA2980388.1"/>
    <property type="molecule type" value="Genomic_DNA"/>
</dbReference>
<dbReference type="AlphaFoldDB" id="A0A8S0RKM0"/>